<evidence type="ECO:0000259" key="2">
    <source>
        <dbReference type="Pfam" id="PF06808"/>
    </source>
</evidence>
<keyword evidence="1" id="KW-0472">Membrane</keyword>
<evidence type="ECO:0000256" key="1">
    <source>
        <dbReference type="SAM" id="Phobius"/>
    </source>
</evidence>
<feature type="transmembrane region" description="Helical" evidence="1">
    <location>
        <begin position="403"/>
        <end position="423"/>
    </location>
</feature>
<name>A0A932I1Q8_UNCTE</name>
<evidence type="ECO:0000313" key="3">
    <source>
        <dbReference type="EMBL" id="MBI3128300.1"/>
    </source>
</evidence>
<feature type="transmembrane region" description="Helical" evidence="1">
    <location>
        <begin position="182"/>
        <end position="204"/>
    </location>
</feature>
<dbReference type="Pfam" id="PF06808">
    <property type="entry name" value="DctM"/>
    <property type="match status" value="2"/>
</dbReference>
<dbReference type="AlphaFoldDB" id="A0A932I1Q8"/>
<keyword evidence="1" id="KW-1133">Transmembrane helix</keyword>
<feature type="transmembrane region" description="Helical" evidence="1">
    <location>
        <begin position="116"/>
        <end position="137"/>
    </location>
</feature>
<proteinExistence type="predicted"/>
<feature type="transmembrane region" description="Helical" evidence="1">
    <location>
        <begin position="499"/>
        <end position="520"/>
    </location>
</feature>
<reference evidence="3" key="1">
    <citation type="submission" date="2020-07" db="EMBL/GenBank/DDBJ databases">
        <title>Huge and variable diversity of episymbiotic CPR bacteria and DPANN archaea in groundwater ecosystems.</title>
        <authorList>
            <person name="He C.Y."/>
            <person name="Keren R."/>
            <person name="Whittaker M."/>
            <person name="Farag I.F."/>
            <person name="Doudna J."/>
            <person name="Cate J.H.D."/>
            <person name="Banfield J.F."/>
        </authorList>
    </citation>
    <scope>NUCLEOTIDE SEQUENCE</scope>
    <source>
        <strain evidence="3">NC_groundwater_763_Ag_S-0.2um_68_21</strain>
    </source>
</reference>
<feature type="transmembrane region" description="Helical" evidence="1">
    <location>
        <begin position="532"/>
        <end position="549"/>
    </location>
</feature>
<feature type="transmembrane region" description="Helical" evidence="1">
    <location>
        <begin position="377"/>
        <end position="396"/>
    </location>
</feature>
<feature type="transmembrane region" description="Helical" evidence="1">
    <location>
        <begin position="347"/>
        <end position="371"/>
    </location>
</feature>
<feature type="transmembrane region" description="Helical" evidence="1">
    <location>
        <begin position="468"/>
        <end position="493"/>
    </location>
</feature>
<dbReference type="EMBL" id="JACPUR010000027">
    <property type="protein sequence ID" value="MBI3128300.1"/>
    <property type="molecule type" value="Genomic_DNA"/>
</dbReference>
<accession>A0A932I1Q8</accession>
<keyword evidence="1" id="KW-0812">Transmembrane</keyword>
<organism evidence="3 4">
    <name type="scientific">Tectimicrobiota bacterium</name>
    <dbReference type="NCBI Taxonomy" id="2528274"/>
    <lineage>
        <taxon>Bacteria</taxon>
        <taxon>Pseudomonadati</taxon>
        <taxon>Nitrospinota/Tectimicrobiota group</taxon>
        <taxon>Candidatus Tectimicrobiota</taxon>
    </lineage>
</organism>
<feature type="transmembrane region" description="Helical" evidence="1">
    <location>
        <begin position="79"/>
        <end position="104"/>
    </location>
</feature>
<feature type="transmembrane region" description="Helical" evidence="1">
    <location>
        <begin position="216"/>
        <end position="236"/>
    </location>
</feature>
<feature type="transmembrane region" description="Helical" evidence="1">
    <location>
        <begin position="318"/>
        <end position="335"/>
    </location>
</feature>
<evidence type="ECO:0000313" key="4">
    <source>
        <dbReference type="Proteomes" id="UP000782312"/>
    </source>
</evidence>
<dbReference type="PANTHER" id="PTHR43849:SF2">
    <property type="entry name" value="BLL3936 PROTEIN"/>
    <property type="match status" value="1"/>
</dbReference>
<dbReference type="Proteomes" id="UP000782312">
    <property type="component" value="Unassembled WGS sequence"/>
</dbReference>
<gene>
    <name evidence="3" type="ORF">HYZ11_11900</name>
</gene>
<feature type="domain" description="TRAP C4-dicarboxylate transport system permease DctM subunit" evidence="2">
    <location>
        <begin position="3"/>
        <end position="196"/>
    </location>
</feature>
<dbReference type="InterPro" id="IPR010656">
    <property type="entry name" value="DctM"/>
</dbReference>
<sequence>NFIVIFVVMGAFLEKTGLGSLFIDFTFRLTGQRTGGPGLTAVVSSGLFGMISGSGVANVVTTGTFTIPLMKRVGYRPEFAAAVEAAASTGGAYMPPIMGAGAFLLAQFTDTSYFDVVKVAAIPAILYYLSVGYIVYIRAYRRGLHGVPVSELPPWTGILRRLHLLLPIPVMVYYLVIGDSPFLAAFKTICLILILKASDLLLEIRTPWTSRLWRPFLGLSIAFGAVAYFAGIRIGAPFTWFADELRGLNLGDAVFWVLASHIVLKLGEVLAAGARTPAAAGEPSAAESGPGIYVRLGGAIAELVKAAWSSLEAGARNTLIVGCIAGVLGVLLSCATQSDLPGRVSNLLIEFSFGLLPLTIFWIIVAGYIVGMGLPATASYVVLVIFGVLSLTNLGVPTLTAHLICFWVAVVSAVTPPVALAAYAASAIAMSDPVKTGFQAVKLASWVFLMPFLFVYTPLLLDGTTLDIIITVAACLVGIVAWGGAVEGFFIRYTTPAEWGMLAVASVFLLLPVDHLITWLTPVEWVFHHYPFYAAGTILLGAVFLMQRGRAPEIVFSPLAAPAPAVSPAHRKA</sequence>
<feature type="transmembrane region" description="Helical" evidence="1">
    <location>
        <begin position="158"/>
        <end position="176"/>
    </location>
</feature>
<protein>
    <submittedName>
        <fullName evidence="3">TRAP transporter fused permease subunit</fullName>
    </submittedName>
</protein>
<dbReference type="InterPro" id="IPR011853">
    <property type="entry name" value="TRAP_DctM-Dct_fused"/>
</dbReference>
<feature type="transmembrane region" description="Helical" evidence="1">
    <location>
        <begin position="43"/>
        <end position="67"/>
    </location>
</feature>
<comment type="caution">
    <text evidence="3">The sequence shown here is derived from an EMBL/GenBank/DDBJ whole genome shotgun (WGS) entry which is preliminary data.</text>
</comment>
<feature type="non-terminal residue" evidence="3">
    <location>
        <position position="1"/>
    </location>
</feature>
<dbReference type="PANTHER" id="PTHR43849">
    <property type="entry name" value="BLL3936 PROTEIN"/>
    <property type="match status" value="1"/>
</dbReference>
<feature type="domain" description="TRAP C4-dicarboxylate transport system permease DctM subunit" evidence="2">
    <location>
        <begin position="304"/>
        <end position="461"/>
    </location>
</feature>
<dbReference type="NCBIfam" id="TIGR02123">
    <property type="entry name" value="TRAP_fused"/>
    <property type="match status" value="1"/>
</dbReference>